<keyword evidence="3" id="KW-1185">Reference proteome</keyword>
<dbReference type="EMBL" id="JANPWB010000011">
    <property type="protein sequence ID" value="KAJ1133273.1"/>
    <property type="molecule type" value="Genomic_DNA"/>
</dbReference>
<gene>
    <name evidence="2" type="ORF">NDU88_011570</name>
</gene>
<feature type="region of interest" description="Disordered" evidence="1">
    <location>
        <begin position="1"/>
        <end position="35"/>
    </location>
</feature>
<evidence type="ECO:0000313" key="3">
    <source>
        <dbReference type="Proteomes" id="UP001066276"/>
    </source>
</evidence>
<reference evidence="2" key="1">
    <citation type="journal article" date="2022" name="bioRxiv">
        <title>Sequencing and chromosome-scale assembly of the giantPleurodeles waltlgenome.</title>
        <authorList>
            <person name="Brown T."/>
            <person name="Elewa A."/>
            <person name="Iarovenko S."/>
            <person name="Subramanian E."/>
            <person name="Araus A.J."/>
            <person name="Petzold A."/>
            <person name="Susuki M."/>
            <person name="Suzuki K.-i.T."/>
            <person name="Hayashi T."/>
            <person name="Toyoda A."/>
            <person name="Oliveira C."/>
            <person name="Osipova E."/>
            <person name="Leigh N.D."/>
            <person name="Simon A."/>
            <person name="Yun M.H."/>
        </authorList>
    </citation>
    <scope>NUCLEOTIDE SEQUENCE</scope>
    <source>
        <strain evidence="2">20211129_DDA</strain>
        <tissue evidence="2">Liver</tissue>
    </source>
</reference>
<dbReference type="AlphaFoldDB" id="A0AAV7Q544"/>
<evidence type="ECO:0000256" key="1">
    <source>
        <dbReference type="SAM" id="MobiDB-lite"/>
    </source>
</evidence>
<proteinExistence type="predicted"/>
<evidence type="ECO:0008006" key="4">
    <source>
        <dbReference type="Google" id="ProtNLM"/>
    </source>
</evidence>
<evidence type="ECO:0000313" key="2">
    <source>
        <dbReference type="EMBL" id="KAJ1133273.1"/>
    </source>
</evidence>
<dbReference type="Proteomes" id="UP001066276">
    <property type="component" value="Chromosome 7"/>
</dbReference>
<comment type="caution">
    <text evidence="2">The sequence shown here is derived from an EMBL/GenBank/DDBJ whole genome shotgun (WGS) entry which is preliminary data.</text>
</comment>
<protein>
    <recommendedName>
        <fullName evidence="4">Gag polyprotein</fullName>
    </recommendedName>
</protein>
<name>A0AAV7Q544_PLEWA</name>
<sequence length="170" mass="19393">MRMSRREPQGGGSERLGSRSSRSGTGGRQSGKRNAAALHVSGEAWQFQTSLGHSPFELLFARQPQTLLGMLAEQWEETEEEVKDLLTYTRELRENLHTVWEEAHTTLGASQSKQKHWYDAKSVFRSLKVGDKALVLLPSCENKFVARWQGPYEVIEQINPPPINRPFQWD</sequence>
<organism evidence="2 3">
    <name type="scientific">Pleurodeles waltl</name>
    <name type="common">Iberian ribbed newt</name>
    <dbReference type="NCBI Taxonomy" id="8319"/>
    <lineage>
        <taxon>Eukaryota</taxon>
        <taxon>Metazoa</taxon>
        <taxon>Chordata</taxon>
        <taxon>Craniata</taxon>
        <taxon>Vertebrata</taxon>
        <taxon>Euteleostomi</taxon>
        <taxon>Amphibia</taxon>
        <taxon>Batrachia</taxon>
        <taxon>Caudata</taxon>
        <taxon>Salamandroidea</taxon>
        <taxon>Salamandridae</taxon>
        <taxon>Pleurodelinae</taxon>
        <taxon>Pleurodeles</taxon>
    </lineage>
</organism>
<accession>A0AAV7Q544</accession>